<evidence type="ECO:0000313" key="2">
    <source>
        <dbReference type="Proteomes" id="UP000837857"/>
    </source>
</evidence>
<name>A0ABN8I7W4_9NEOP</name>
<sequence>MIRDSVDMLPHDSFGSDKPRAVENFGSDAARAAILANDIGSFSFPICGKRKRVYLSIRKAKHNKFDIPALTTDLEARGGGGGGAFKERYDTTLLWNSRWRRMFQLRVSFAWGCLKRYTRGPVSTMTRGRKGPSERCRLPGRAVMRDDVFTCRWAERITPPNAPRVAYYQRGV</sequence>
<organism evidence="1 2">
    <name type="scientific">Iphiclides podalirius</name>
    <name type="common">scarce swallowtail</name>
    <dbReference type="NCBI Taxonomy" id="110791"/>
    <lineage>
        <taxon>Eukaryota</taxon>
        <taxon>Metazoa</taxon>
        <taxon>Ecdysozoa</taxon>
        <taxon>Arthropoda</taxon>
        <taxon>Hexapoda</taxon>
        <taxon>Insecta</taxon>
        <taxon>Pterygota</taxon>
        <taxon>Neoptera</taxon>
        <taxon>Endopterygota</taxon>
        <taxon>Lepidoptera</taxon>
        <taxon>Glossata</taxon>
        <taxon>Ditrysia</taxon>
        <taxon>Papilionoidea</taxon>
        <taxon>Papilionidae</taxon>
        <taxon>Papilioninae</taxon>
        <taxon>Iphiclides</taxon>
    </lineage>
</organism>
<accession>A0ABN8I7W4</accession>
<gene>
    <name evidence="1" type="ORF">IPOD504_LOCUS6672</name>
</gene>
<evidence type="ECO:0000313" key="1">
    <source>
        <dbReference type="EMBL" id="CAH2049194.1"/>
    </source>
</evidence>
<feature type="non-terminal residue" evidence="1">
    <location>
        <position position="172"/>
    </location>
</feature>
<dbReference type="Proteomes" id="UP000837857">
    <property type="component" value="Chromosome 19"/>
</dbReference>
<dbReference type="EMBL" id="OW152831">
    <property type="protein sequence ID" value="CAH2049194.1"/>
    <property type="molecule type" value="Genomic_DNA"/>
</dbReference>
<reference evidence="1" key="1">
    <citation type="submission" date="2022-03" db="EMBL/GenBank/DDBJ databases">
        <authorList>
            <person name="Martin H S."/>
        </authorList>
    </citation>
    <scope>NUCLEOTIDE SEQUENCE</scope>
</reference>
<protein>
    <submittedName>
        <fullName evidence="1">Uncharacterized protein</fullName>
    </submittedName>
</protein>
<keyword evidence="2" id="KW-1185">Reference proteome</keyword>
<proteinExistence type="predicted"/>